<dbReference type="PANTHER" id="PTHR34580:SF1">
    <property type="entry name" value="PROTEIN PAFC"/>
    <property type="match status" value="1"/>
</dbReference>
<dbReference type="Gene3D" id="1.10.10.10">
    <property type="entry name" value="Winged helix-like DNA-binding domain superfamily/Winged helix DNA-binding domain"/>
    <property type="match status" value="1"/>
</dbReference>
<evidence type="ECO:0000259" key="2">
    <source>
        <dbReference type="Pfam" id="PF25583"/>
    </source>
</evidence>
<protein>
    <submittedName>
        <fullName evidence="3">Putative DNA-binding transcriptional regulator YafY</fullName>
    </submittedName>
</protein>
<dbReference type="Proteomes" id="UP000295832">
    <property type="component" value="Unassembled WGS sequence"/>
</dbReference>
<feature type="domain" description="WCX" evidence="2">
    <location>
        <begin position="253"/>
        <end position="324"/>
    </location>
</feature>
<dbReference type="InterPro" id="IPR057727">
    <property type="entry name" value="WCX_dom"/>
</dbReference>
<dbReference type="Pfam" id="PF13280">
    <property type="entry name" value="WYL"/>
    <property type="match status" value="1"/>
</dbReference>
<keyword evidence="4" id="KW-1185">Reference proteome</keyword>
<proteinExistence type="predicted"/>
<accession>A0A4R8H0U7</accession>
<sequence>MIIINKEDLAKSLRVVSIFERLHKGEILNKAEEAKRFGVSEKAIQRDIKDLRSYFTDTSNYDANIRLIYDRKQKGYRLEREDGSWLTQEEILAISKVLLESRSFNEEEMNQLLHKLILQAAPVEKKHIKEVIRNERFHYNPVKHSENLFAIIWDLSQAVREKRFVEIDYLKATSSTIKKRRLRPVGIIFSEFYFYLIAYISNSDLDFPIVYRLDRIKAYEIQDDRFKMPYSERFEEGEFRKRVQFMYTGKLMKIKFKFGGRSIEAVLDRLPTAEIIGQEDKKYIVEAEVYGQGIKMWLLSQAEYLEIIEPISFRNEVRETIQKMIENYQ</sequence>
<evidence type="ECO:0000259" key="1">
    <source>
        <dbReference type="Pfam" id="PF13280"/>
    </source>
</evidence>
<dbReference type="AlphaFoldDB" id="A0A4R8H0U7"/>
<dbReference type="RefSeq" id="WP_134114766.1">
    <property type="nucleotide sequence ID" value="NZ_SOEG01000003.1"/>
</dbReference>
<dbReference type="Pfam" id="PF25583">
    <property type="entry name" value="WCX"/>
    <property type="match status" value="1"/>
</dbReference>
<dbReference type="InterPro" id="IPR051534">
    <property type="entry name" value="CBASS_pafABC_assoc_protein"/>
</dbReference>
<feature type="domain" description="WYL" evidence="1">
    <location>
        <begin position="154"/>
        <end position="220"/>
    </location>
</feature>
<dbReference type="InterPro" id="IPR036388">
    <property type="entry name" value="WH-like_DNA-bd_sf"/>
</dbReference>
<name>A0A4R8H0U7_9FIRM</name>
<organism evidence="3 4">
    <name type="scientific">Orenia marismortui</name>
    <dbReference type="NCBI Taxonomy" id="46469"/>
    <lineage>
        <taxon>Bacteria</taxon>
        <taxon>Bacillati</taxon>
        <taxon>Bacillota</taxon>
        <taxon>Clostridia</taxon>
        <taxon>Halanaerobiales</taxon>
        <taxon>Halobacteroidaceae</taxon>
        <taxon>Orenia</taxon>
    </lineage>
</organism>
<dbReference type="EMBL" id="SOEG01000003">
    <property type="protein sequence ID" value="TDX53172.1"/>
    <property type="molecule type" value="Genomic_DNA"/>
</dbReference>
<dbReference type="InterPro" id="IPR026881">
    <property type="entry name" value="WYL_dom"/>
</dbReference>
<dbReference type="STRING" id="926561.GCA_000379025_01696"/>
<comment type="caution">
    <text evidence="3">The sequence shown here is derived from an EMBL/GenBank/DDBJ whole genome shotgun (WGS) entry which is preliminary data.</text>
</comment>
<evidence type="ECO:0000313" key="3">
    <source>
        <dbReference type="EMBL" id="TDX53172.1"/>
    </source>
</evidence>
<dbReference type="PROSITE" id="PS52050">
    <property type="entry name" value="WYL"/>
    <property type="match status" value="1"/>
</dbReference>
<reference evidence="3 4" key="1">
    <citation type="submission" date="2019-03" db="EMBL/GenBank/DDBJ databases">
        <title>Subsurface microbial communities from deep shales in Ohio and West Virginia, USA.</title>
        <authorList>
            <person name="Wrighton K."/>
        </authorList>
    </citation>
    <scope>NUCLEOTIDE SEQUENCE [LARGE SCALE GENOMIC DNA]</scope>
    <source>
        <strain evidence="3 4">MSL 6dP</strain>
    </source>
</reference>
<gene>
    <name evidence="3" type="ORF">C7959_10324</name>
</gene>
<keyword evidence="3" id="KW-0238">DNA-binding</keyword>
<dbReference type="PANTHER" id="PTHR34580">
    <property type="match status" value="1"/>
</dbReference>
<evidence type="ECO:0000313" key="4">
    <source>
        <dbReference type="Proteomes" id="UP000295832"/>
    </source>
</evidence>
<dbReference type="GO" id="GO:0003677">
    <property type="term" value="F:DNA binding"/>
    <property type="evidence" value="ECO:0007669"/>
    <property type="project" value="UniProtKB-KW"/>
</dbReference>